<dbReference type="EMBL" id="FOGG01000021">
    <property type="protein sequence ID" value="SER92879.1"/>
    <property type="molecule type" value="Genomic_DNA"/>
</dbReference>
<evidence type="ECO:0000256" key="2">
    <source>
        <dbReference type="ARBA" id="ARBA00022884"/>
    </source>
</evidence>
<dbReference type="SUPFAM" id="SSF50249">
    <property type="entry name" value="Nucleic acid-binding proteins"/>
    <property type="match status" value="1"/>
</dbReference>
<dbReference type="InterPro" id="IPR051270">
    <property type="entry name" value="Tyrosine-tRNA_ligase_regulator"/>
</dbReference>
<dbReference type="InterPro" id="IPR002547">
    <property type="entry name" value="tRNA-bd_dom"/>
</dbReference>
<dbReference type="STRING" id="390241.SAMN04488023_1214"/>
<reference evidence="5 6" key="1">
    <citation type="submission" date="2016-10" db="EMBL/GenBank/DDBJ databases">
        <authorList>
            <person name="de Groot N.N."/>
        </authorList>
    </citation>
    <scope>NUCLEOTIDE SEQUENCE [LARGE SCALE GENOMIC DNA]</scope>
    <source>
        <strain evidence="5 6">DSM 18610</strain>
    </source>
</reference>
<dbReference type="PANTHER" id="PTHR11586">
    <property type="entry name" value="TRNA-AMINOACYLATION COFACTOR ARC1 FAMILY MEMBER"/>
    <property type="match status" value="1"/>
</dbReference>
<evidence type="ECO:0000313" key="6">
    <source>
        <dbReference type="Proteomes" id="UP000199572"/>
    </source>
</evidence>
<gene>
    <name evidence="5" type="ORF">SAMN04488023_1214</name>
</gene>
<evidence type="ECO:0000256" key="1">
    <source>
        <dbReference type="ARBA" id="ARBA00022555"/>
    </source>
</evidence>
<dbReference type="CDD" id="cd02798">
    <property type="entry name" value="tRNA_bind_CsaA"/>
    <property type="match status" value="1"/>
</dbReference>
<dbReference type="InterPro" id="IPR012340">
    <property type="entry name" value="NA-bd_OB-fold"/>
</dbReference>
<name>A0A1H9T7Z9_9SPHI</name>
<proteinExistence type="predicted"/>
<dbReference type="NCBIfam" id="TIGR02222">
    <property type="entry name" value="chap_CsaA"/>
    <property type="match status" value="1"/>
</dbReference>
<organism evidence="5 6">
    <name type="scientific">Pedobacter rhizosphaerae</name>
    <dbReference type="NCBI Taxonomy" id="390241"/>
    <lineage>
        <taxon>Bacteria</taxon>
        <taxon>Pseudomonadati</taxon>
        <taxon>Bacteroidota</taxon>
        <taxon>Sphingobacteriia</taxon>
        <taxon>Sphingobacteriales</taxon>
        <taxon>Sphingobacteriaceae</taxon>
        <taxon>Pedobacter</taxon>
    </lineage>
</organism>
<dbReference type="Pfam" id="PF01588">
    <property type="entry name" value="tRNA_bind"/>
    <property type="match status" value="1"/>
</dbReference>
<keyword evidence="2 3" id="KW-0694">RNA-binding</keyword>
<dbReference type="OrthoDB" id="9794564at2"/>
<protein>
    <submittedName>
        <fullName evidence="5">tRNA-binding protein</fullName>
    </submittedName>
</protein>
<feature type="domain" description="TRNA-binding" evidence="4">
    <location>
        <begin position="8"/>
        <end position="111"/>
    </location>
</feature>
<dbReference type="Proteomes" id="UP000199572">
    <property type="component" value="Unassembled WGS sequence"/>
</dbReference>
<dbReference type="RefSeq" id="WP_090886105.1">
    <property type="nucleotide sequence ID" value="NZ_FOGG01000021.1"/>
</dbReference>
<keyword evidence="1 3" id="KW-0820">tRNA-binding</keyword>
<evidence type="ECO:0000313" key="5">
    <source>
        <dbReference type="EMBL" id="SER92879.1"/>
    </source>
</evidence>
<dbReference type="NCBIfam" id="NF007495">
    <property type="entry name" value="PRK10089.1-4"/>
    <property type="match status" value="1"/>
</dbReference>
<dbReference type="AlphaFoldDB" id="A0A1H9T7Z9"/>
<evidence type="ECO:0000256" key="3">
    <source>
        <dbReference type="PROSITE-ProRule" id="PRU00209"/>
    </source>
</evidence>
<accession>A0A1H9T7Z9</accession>
<dbReference type="PANTHER" id="PTHR11586:SF37">
    <property type="entry name" value="TRNA-BINDING DOMAIN-CONTAINING PROTEIN"/>
    <property type="match status" value="1"/>
</dbReference>
<dbReference type="Gene3D" id="2.40.50.140">
    <property type="entry name" value="Nucleic acid-binding proteins"/>
    <property type="match status" value="1"/>
</dbReference>
<sequence length="111" mass="12413">MQEITWGDFEKVELRVGTILEVFDFPEARKPAYKLKVDFGPFGVKMSSAQITKHYTKEELPGTQIVGVTNFPKKQIGKFMSEFLVTGFADEDGDIVLTAVRSKVPNGSKLI</sequence>
<evidence type="ECO:0000259" key="4">
    <source>
        <dbReference type="PROSITE" id="PS50886"/>
    </source>
</evidence>
<dbReference type="FunFam" id="2.40.50.140:FF:000165">
    <property type="entry name" value="Chaperone CsaA"/>
    <property type="match status" value="1"/>
</dbReference>
<dbReference type="PROSITE" id="PS50886">
    <property type="entry name" value="TRBD"/>
    <property type="match status" value="1"/>
</dbReference>
<dbReference type="NCBIfam" id="NF007494">
    <property type="entry name" value="PRK10089.1-3"/>
    <property type="match status" value="1"/>
</dbReference>
<dbReference type="InterPro" id="IPR008231">
    <property type="entry name" value="CsaA"/>
</dbReference>
<keyword evidence="6" id="KW-1185">Reference proteome</keyword>
<dbReference type="GO" id="GO:0000049">
    <property type="term" value="F:tRNA binding"/>
    <property type="evidence" value="ECO:0007669"/>
    <property type="project" value="UniProtKB-UniRule"/>
</dbReference>